<gene>
    <name evidence="5" type="primary">vapC</name>
    <name evidence="7" type="ORF">REJC140_00903</name>
</gene>
<dbReference type="InterPro" id="IPR029060">
    <property type="entry name" value="PIN-like_dom_sf"/>
</dbReference>
<evidence type="ECO:0000256" key="5">
    <source>
        <dbReference type="HAMAP-Rule" id="MF_00265"/>
    </source>
</evidence>
<keyword evidence="5" id="KW-0460">Magnesium</keyword>
<accession>A0ABN7JSE6</accession>
<name>A0ABN7JSE6_9HYPH</name>
<evidence type="ECO:0000256" key="2">
    <source>
        <dbReference type="ARBA" id="ARBA00022722"/>
    </source>
</evidence>
<organism evidence="7 8">
    <name type="scientific">Pseudorhizobium endolithicum</name>
    <dbReference type="NCBI Taxonomy" id="1191678"/>
    <lineage>
        <taxon>Bacteria</taxon>
        <taxon>Pseudomonadati</taxon>
        <taxon>Pseudomonadota</taxon>
        <taxon>Alphaproteobacteria</taxon>
        <taxon>Hyphomicrobiales</taxon>
        <taxon>Rhizobiaceae</taxon>
        <taxon>Rhizobium/Agrobacterium group</taxon>
        <taxon>Pseudorhizobium</taxon>
    </lineage>
</organism>
<evidence type="ECO:0000313" key="7">
    <source>
        <dbReference type="EMBL" id="CAD7040622.1"/>
    </source>
</evidence>
<protein>
    <recommendedName>
        <fullName evidence="5">Ribonuclease VapC</fullName>
        <shortName evidence="5">RNase VapC</shortName>
        <ecNumber evidence="5">3.1.-.-</ecNumber>
    </recommendedName>
    <alternativeName>
        <fullName evidence="5">Toxin VapC</fullName>
    </alternativeName>
</protein>
<dbReference type="Proteomes" id="UP000606921">
    <property type="component" value="Unassembled WGS sequence"/>
</dbReference>
<comment type="similarity">
    <text evidence="5">Belongs to the PINc/VapC protein family.</text>
</comment>
<evidence type="ECO:0000259" key="6">
    <source>
        <dbReference type="Pfam" id="PF01850"/>
    </source>
</evidence>
<dbReference type="Pfam" id="PF01850">
    <property type="entry name" value="PIN"/>
    <property type="match status" value="1"/>
</dbReference>
<dbReference type="EC" id="3.1.-.-" evidence="5"/>
<comment type="function">
    <text evidence="5">Toxic component of a toxin-antitoxin (TA) system. An RNase.</text>
</comment>
<keyword evidence="1 5" id="KW-1277">Toxin-antitoxin system</keyword>
<evidence type="ECO:0000256" key="4">
    <source>
        <dbReference type="ARBA" id="ARBA00022801"/>
    </source>
</evidence>
<dbReference type="CDD" id="cd18692">
    <property type="entry name" value="PIN_VapC-like"/>
    <property type="match status" value="1"/>
</dbReference>
<dbReference type="Gene3D" id="3.40.50.1010">
    <property type="entry name" value="5'-nuclease"/>
    <property type="match status" value="1"/>
</dbReference>
<dbReference type="SUPFAM" id="SSF88723">
    <property type="entry name" value="PIN domain-like"/>
    <property type="match status" value="1"/>
</dbReference>
<dbReference type="InterPro" id="IPR052106">
    <property type="entry name" value="PINc/VapC_TA"/>
</dbReference>
<dbReference type="PANTHER" id="PTHR38826">
    <property type="entry name" value="RIBONUCLEASE VAPC13"/>
    <property type="match status" value="1"/>
</dbReference>
<dbReference type="InterPro" id="IPR002716">
    <property type="entry name" value="PIN_dom"/>
</dbReference>
<dbReference type="PANTHER" id="PTHR38826:SF5">
    <property type="entry name" value="RIBONUCLEASE VAPC13"/>
    <property type="match status" value="1"/>
</dbReference>
<dbReference type="HAMAP" id="MF_00265">
    <property type="entry name" value="VapC_Nob1"/>
    <property type="match status" value="1"/>
</dbReference>
<comment type="caution">
    <text evidence="7">The sequence shown here is derived from an EMBL/GenBank/DDBJ whole genome shotgun (WGS) entry which is preliminary data.</text>
</comment>
<comment type="cofactor">
    <cofactor evidence="5">
        <name>Mg(2+)</name>
        <dbReference type="ChEBI" id="CHEBI:18420"/>
    </cofactor>
</comment>
<evidence type="ECO:0000256" key="3">
    <source>
        <dbReference type="ARBA" id="ARBA00022723"/>
    </source>
</evidence>
<feature type="binding site" evidence="5">
    <location>
        <position position="95"/>
    </location>
    <ligand>
        <name>Mg(2+)</name>
        <dbReference type="ChEBI" id="CHEBI:18420"/>
    </ligand>
</feature>
<keyword evidence="3 5" id="KW-0479">Metal-binding</keyword>
<sequence>MPGRFIDTNVLVYLASGDPARADAAERAIADGGMVSVQVLNEFANVARRKLGFSWEELRSFLSLIQGLLSVVPVTVEVHDRGLQLAERYRLSVYDAMILAAALVNGCDLLLTEDLQTGLAIEGLVVRNPLQPL</sequence>
<dbReference type="RefSeq" id="WP_142592894.1">
    <property type="nucleotide sequence ID" value="NZ_CABFWF030000012.1"/>
</dbReference>
<feature type="domain" description="PIN" evidence="6">
    <location>
        <begin position="5"/>
        <end position="114"/>
    </location>
</feature>
<evidence type="ECO:0000256" key="1">
    <source>
        <dbReference type="ARBA" id="ARBA00022649"/>
    </source>
</evidence>
<keyword evidence="8" id="KW-1185">Reference proteome</keyword>
<keyword evidence="2 5" id="KW-0540">Nuclease</keyword>
<dbReference type="EMBL" id="CABFWF030000012">
    <property type="protein sequence ID" value="CAD7040622.1"/>
    <property type="molecule type" value="Genomic_DNA"/>
</dbReference>
<proteinExistence type="inferred from homology"/>
<reference evidence="7 8" key="1">
    <citation type="submission" date="2020-11" db="EMBL/GenBank/DDBJ databases">
        <authorList>
            <person name="Lassalle F."/>
        </authorList>
    </citation>
    <scope>NUCLEOTIDE SEQUENCE [LARGE SCALE GENOMIC DNA]</scope>
    <source>
        <strain evidence="7 8">JC140</strain>
    </source>
</reference>
<keyword evidence="4 5" id="KW-0378">Hydrolase</keyword>
<evidence type="ECO:0000313" key="8">
    <source>
        <dbReference type="Proteomes" id="UP000606921"/>
    </source>
</evidence>
<feature type="binding site" evidence="5">
    <location>
        <position position="7"/>
    </location>
    <ligand>
        <name>Mg(2+)</name>
        <dbReference type="ChEBI" id="CHEBI:18420"/>
    </ligand>
</feature>
<keyword evidence="5" id="KW-0800">Toxin</keyword>
<dbReference type="InterPro" id="IPR022907">
    <property type="entry name" value="VapC_family"/>
</dbReference>